<evidence type="ECO:0000313" key="2">
    <source>
        <dbReference type="EMBL" id="EGV29923.1"/>
    </source>
</evidence>
<dbReference type="Pfam" id="PF11871">
    <property type="entry name" value="DUF3391"/>
    <property type="match status" value="1"/>
</dbReference>
<dbReference type="Proteomes" id="UP000004200">
    <property type="component" value="Unassembled WGS sequence"/>
</dbReference>
<comment type="caution">
    <text evidence="2">The sequence shown here is derived from an EMBL/GenBank/DDBJ whole genome shotgun (WGS) entry which is preliminary data.</text>
</comment>
<dbReference type="OrthoDB" id="9802066at2"/>
<dbReference type="EMBL" id="AFWT01000022">
    <property type="protein sequence ID" value="EGV29923.1"/>
    <property type="molecule type" value="Genomic_DNA"/>
</dbReference>
<dbReference type="RefSeq" id="WP_007041756.1">
    <property type="nucleotide sequence ID" value="NZ_AFWT01000022.1"/>
</dbReference>
<dbReference type="GO" id="GO:0008081">
    <property type="term" value="F:phosphoric diester hydrolase activity"/>
    <property type="evidence" value="ECO:0007669"/>
    <property type="project" value="UniProtKB-ARBA"/>
</dbReference>
<sequence length="416" mass="46443">MSDAQAQFIDVGELRVGMYIYLDLGWMGHPFALNNFKILSESQIETIRGLGVKRLRWSPEQSDLPQPDTSDDDSPAVEDISAAEVRQRRLDAQRRDLERCERDFSDATRCFRDILKSVDTQPNQAREQAKTMVGGLVGRLTDQGDSFIRLLSEGAGEKSALHAINVTVISLLLGKRLGLDADALSELGLGALLHDIGKISLPERLRWREPGFSAAERNLFQQHVVNGLELGIRMGLSREVLAMIAQHHEYADGSGFPKRLSGEQLTHASRILVLVNHYDQVCNPANPVMAVTPHNALALMFAQSRCKFDATVLEMFIRMMGVYPPGSVVLLTDSRYALVVSVNSDRPLKPLVVVHDPRVPLDEAQVLDLEDAADLGIRQSLKPSQLPRAVFDYLSPRQRMCYFFERARDSSSRGDR</sequence>
<dbReference type="AlphaFoldDB" id="G2E430"/>
<dbReference type="PATRIC" id="fig|765913.3.peg.3113"/>
<dbReference type="CDD" id="cd00077">
    <property type="entry name" value="HDc"/>
    <property type="match status" value="1"/>
</dbReference>
<dbReference type="PROSITE" id="PS51832">
    <property type="entry name" value="HD_GYP"/>
    <property type="match status" value="1"/>
</dbReference>
<proteinExistence type="predicted"/>
<protein>
    <submittedName>
        <fullName evidence="2">Metal dependent phosphohydrolase</fullName>
    </submittedName>
</protein>
<accession>G2E430</accession>
<dbReference type="SUPFAM" id="SSF109604">
    <property type="entry name" value="HD-domain/PDEase-like"/>
    <property type="match status" value="1"/>
</dbReference>
<organism evidence="2 3">
    <name type="scientific">Thiorhodococcus drewsii AZ1</name>
    <dbReference type="NCBI Taxonomy" id="765913"/>
    <lineage>
        <taxon>Bacteria</taxon>
        <taxon>Pseudomonadati</taxon>
        <taxon>Pseudomonadota</taxon>
        <taxon>Gammaproteobacteria</taxon>
        <taxon>Chromatiales</taxon>
        <taxon>Chromatiaceae</taxon>
        <taxon>Thiorhodococcus</taxon>
    </lineage>
</organism>
<evidence type="ECO:0000259" key="1">
    <source>
        <dbReference type="PROSITE" id="PS51832"/>
    </source>
</evidence>
<dbReference type="InterPro" id="IPR003607">
    <property type="entry name" value="HD/PDEase_dom"/>
</dbReference>
<dbReference type="STRING" id="765913.ThidrDRAFT_3043"/>
<dbReference type="PANTHER" id="PTHR43155:SF2">
    <property type="entry name" value="CYCLIC DI-GMP PHOSPHODIESTERASE PA4108"/>
    <property type="match status" value="1"/>
</dbReference>
<name>G2E430_9GAMM</name>
<dbReference type="eggNOG" id="COG2206">
    <property type="taxonomic scope" value="Bacteria"/>
</dbReference>
<dbReference type="InterPro" id="IPR006675">
    <property type="entry name" value="HDIG_dom"/>
</dbReference>
<dbReference type="Pfam" id="PF13487">
    <property type="entry name" value="HD_5"/>
    <property type="match status" value="1"/>
</dbReference>
<dbReference type="Gene3D" id="1.10.3210.10">
    <property type="entry name" value="Hypothetical protein af1432"/>
    <property type="match status" value="1"/>
</dbReference>
<feature type="domain" description="HD-GYP" evidence="1">
    <location>
        <begin position="137"/>
        <end position="332"/>
    </location>
</feature>
<reference evidence="2 3" key="1">
    <citation type="submission" date="2011-06" db="EMBL/GenBank/DDBJ databases">
        <title>The draft genome of Thiorhodococcus drewsii AZ1.</title>
        <authorList>
            <consortium name="US DOE Joint Genome Institute (JGI-PGF)"/>
            <person name="Lucas S."/>
            <person name="Han J."/>
            <person name="Lapidus A."/>
            <person name="Cheng J.-F."/>
            <person name="Goodwin L."/>
            <person name="Pitluck S."/>
            <person name="Peters L."/>
            <person name="Land M.L."/>
            <person name="Hauser L."/>
            <person name="Vogl K."/>
            <person name="Liu Z."/>
            <person name="Imhoff J."/>
            <person name="Thiel V."/>
            <person name="Frigaard N.-U."/>
            <person name="Bryant D.A."/>
            <person name="Woyke T.J."/>
        </authorList>
    </citation>
    <scope>NUCLEOTIDE SEQUENCE [LARGE SCALE GENOMIC DNA]</scope>
    <source>
        <strain evidence="2 3">AZ1</strain>
    </source>
</reference>
<dbReference type="InterPro" id="IPR037522">
    <property type="entry name" value="HD_GYP_dom"/>
</dbReference>
<gene>
    <name evidence="2" type="ORF">ThidrDRAFT_3043</name>
</gene>
<evidence type="ECO:0000313" key="3">
    <source>
        <dbReference type="Proteomes" id="UP000004200"/>
    </source>
</evidence>
<dbReference type="PANTHER" id="PTHR43155">
    <property type="entry name" value="CYCLIC DI-GMP PHOSPHODIESTERASE PA4108-RELATED"/>
    <property type="match status" value="1"/>
</dbReference>
<dbReference type="NCBIfam" id="TIGR00277">
    <property type="entry name" value="HDIG"/>
    <property type="match status" value="1"/>
</dbReference>
<keyword evidence="3" id="KW-1185">Reference proteome</keyword>
<dbReference type="InterPro" id="IPR021812">
    <property type="entry name" value="DUF3391"/>
</dbReference>
<keyword evidence="2" id="KW-0378">Hydrolase</keyword>